<dbReference type="RefSeq" id="WP_184083882.1">
    <property type="nucleotide sequence ID" value="NZ_JACIJF010000001.1"/>
</dbReference>
<keyword evidence="2" id="KW-1185">Reference proteome</keyword>
<evidence type="ECO:0000313" key="2">
    <source>
        <dbReference type="Proteomes" id="UP000527143"/>
    </source>
</evidence>
<evidence type="ECO:0000313" key="1">
    <source>
        <dbReference type="EMBL" id="MBB5709300.1"/>
    </source>
</evidence>
<dbReference type="Proteomes" id="UP000527143">
    <property type="component" value="Unassembled WGS sequence"/>
</dbReference>
<protein>
    <submittedName>
        <fullName evidence="1">Uncharacterized protein</fullName>
    </submittedName>
</protein>
<gene>
    <name evidence="1" type="ORF">FHT02_000506</name>
</gene>
<proteinExistence type="predicted"/>
<name>A0A840YK50_9SPHN</name>
<comment type="caution">
    <text evidence="1">The sequence shown here is derived from an EMBL/GenBank/DDBJ whole genome shotgun (WGS) entry which is preliminary data.</text>
</comment>
<dbReference type="AlphaFoldDB" id="A0A840YK50"/>
<accession>A0A840YK50</accession>
<reference evidence="1 2" key="1">
    <citation type="submission" date="2020-08" db="EMBL/GenBank/DDBJ databases">
        <title>Genomic Encyclopedia of Type Strains, Phase IV (KMG-IV): sequencing the most valuable type-strain genomes for metagenomic binning, comparative biology and taxonomic classification.</title>
        <authorList>
            <person name="Goeker M."/>
        </authorList>
    </citation>
    <scope>NUCLEOTIDE SEQUENCE [LARGE SCALE GENOMIC DNA]</scope>
    <source>
        <strain evidence="1 2">DSM 26736</strain>
    </source>
</reference>
<dbReference type="EMBL" id="JACIJF010000001">
    <property type="protein sequence ID" value="MBB5709300.1"/>
    <property type="molecule type" value="Genomic_DNA"/>
</dbReference>
<organism evidence="1 2">
    <name type="scientific">Sphingomonas xinjiangensis</name>
    <dbReference type="NCBI Taxonomy" id="643568"/>
    <lineage>
        <taxon>Bacteria</taxon>
        <taxon>Pseudomonadati</taxon>
        <taxon>Pseudomonadota</taxon>
        <taxon>Alphaproteobacteria</taxon>
        <taxon>Sphingomonadales</taxon>
        <taxon>Sphingomonadaceae</taxon>
        <taxon>Sphingomonas</taxon>
    </lineage>
</organism>
<sequence length="83" mass="9405">MTGTKRRALVEYDDKRLRDRLHWTVRTWGQGVGGYAAATGKIASWNDSQERAEATAQVWIERGIYPAHQTDADRAAVMMRRAA</sequence>